<dbReference type="EMBL" id="JAVIZQ010000001">
    <property type="protein sequence ID" value="MDR6143131.1"/>
    <property type="molecule type" value="Genomic_DNA"/>
</dbReference>
<accession>A0ABU1HSW4</accession>
<keyword evidence="3" id="KW-0804">Transcription</keyword>
<dbReference type="InterPro" id="IPR036390">
    <property type="entry name" value="WH_DNA-bd_sf"/>
</dbReference>
<dbReference type="RefSeq" id="WP_309691755.1">
    <property type="nucleotide sequence ID" value="NZ_JAVIZQ010000001.1"/>
</dbReference>
<dbReference type="InterPro" id="IPR023187">
    <property type="entry name" value="Tscrpt_reg_MarR-type_CS"/>
</dbReference>
<organism evidence="5 6">
    <name type="scientific">Microbacterium foliorum</name>
    <dbReference type="NCBI Taxonomy" id="104336"/>
    <lineage>
        <taxon>Bacteria</taxon>
        <taxon>Bacillati</taxon>
        <taxon>Actinomycetota</taxon>
        <taxon>Actinomycetes</taxon>
        <taxon>Micrococcales</taxon>
        <taxon>Microbacteriaceae</taxon>
        <taxon>Microbacterium</taxon>
    </lineage>
</organism>
<dbReference type="InterPro" id="IPR036388">
    <property type="entry name" value="WH-like_DNA-bd_sf"/>
</dbReference>
<dbReference type="InterPro" id="IPR000835">
    <property type="entry name" value="HTH_MarR-typ"/>
</dbReference>
<keyword evidence="6" id="KW-1185">Reference proteome</keyword>
<evidence type="ECO:0000313" key="5">
    <source>
        <dbReference type="EMBL" id="MDR6143131.1"/>
    </source>
</evidence>
<dbReference type="Proteomes" id="UP001249291">
    <property type="component" value="Unassembled WGS sequence"/>
</dbReference>
<name>A0ABU1HSW4_9MICO</name>
<dbReference type="Pfam" id="PF01047">
    <property type="entry name" value="MarR"/>
    <property type="match status" value="1"/>
</dbReference>
<feature type="domain" description="HTH marR-type" evidence="4">
    <location>
        <begin position="2"/>
        <end position="134"/>
    </location>
</feature>
<dbReference type="PRINTS" id="PR00598">
    <property type="entry name" value="HTHMARR"/>
</dbReference>
<evidence type="ECO:0000256" key="1">
    <source>
        <dbReference type="ARBA" id="ARBA00023015"/>
    </source>
</evidence>
<comment type="caution">
    <text evidence="5">The sequence shown here is derived from an EMBL/GenBank/DDBJ whole genome shotgun (WGS) entry which is preliminary data.</text>
</comment>
<dbReference type="PANTHER" id="PTHR42756:SF1">
    <property type="entry name" value="TRANSCRIPTIONAL REPRESSOR OF EMRAB OPERON"/>
    <property type="match status" value="1"/>
</dbReference>
<dbReference type="PROSITE" id="PS01117">
    <property type="entry name" value="HTH_MARR_1"/>
    <property type="match status" value="1"/>
</dbReference>
<gene>
    <name evidence="5" type="ORF">QE375_002685</name>
</gene>
<dbReference type="Gene3D" id="1.10.10.10">
    <property type="entry name" value="Winged helix-like DNA-binding domain superfamily/Winged helix DNA-binding domain"/>
    <property type="match status" value="1"/>
</dbReference>
<dbReference type="GO" id="GO:0003677">
    <property type="term" value="F:DNA binding"/>
    <property type="evidence" value="ECO:0007669"/>
    <property type="project" value="UniProtKB-KW"/>
</dbReference>
<protein>
    <submittedName>
        <fullName evidence="5">DNA-binding MarR family transcriptional regulator</fullName>
    </submittedName>
</protein>
<evidence type="ECO:0000313" key="6">
    <source>
        <dbReference type="Proteomes" id="UP001249291"/>
    </source>
</evidence>
<dbReference type="PANTHER" id="PTHR42756">
    <property type="entry name" value="TRANSCRIPTIONAL REGULATOR, MARR"/>
    <property type="match status" value="1"/>
</dbReference>
<dbReference type="SUPFAM" id="SSF46785">
    <property type="entry name" value="Winged helix' DNA-binding domain"/>
    <property type="match status" value="1"/>
</dbReference>
<evidence type="ECO:0000259" key="4">
    <source>
        <dbReference type="PROSITE" id="PS50995"/>
    </source>
</evidence>
<keyword evidence="1" id="KW-0805">Transcription regulation</keyword>
<dbReference type="SMART" id="SM00347">
    <property type="entry name" value="HTH_MARR"/>
    <property type="match status" value="1"/>
</dbReference>
<proteinExistence type="predicted"/>
<evidence type="ECO:0000256" key="3">
    <source>
        <dbReference type="ARBA" id="ARBA00023163"/>
    </source>
</evidence>
<sequence>MEPLFVDRLLLIADLFQRDMARAFDGTGLTTARVHLLWVLQHAGPSTQQTLAQLCDVTPRNITGLVDALEKSGHVRRTPHPTDRRAVLVELTEAATATMAQMQDEHAQLNETLLSAIAPADRAAVERGLSAVAAHLEHLVTTAATPAPESAGAPSPRGDTA</sequence>
<reference evidence="5 6" key="1">
    <citation type="submission" date="2023-08" db="EMBL/GenBank/DDBJ databases">
        <title>Functional and genomic diversity of the sorghum phyllosphere microbiome.</title>
        <authorList>
            <person name="Shade A."/>
        </authorList>
    </citation>
    <scope>NUCLEOTIDE SEQUENCE [LARGE SCALE GENOMIC DNA]</scope>
    <source>
        <strain evidence="5 6">SORGH_AS_0445</strain>
    </source>
</reference>
<keyword evidence="2 5" id="KW-0238">DNA-binding</keyword>
<dbReference type="PROSITE" id="PS50995">
    <property type="entry name" value="HTH_MARR_2"/>
    <property type="match status" value="1"/>
</dbReference>
<evidence type="ECO:0000256" key="2">
    <source>
        <dbReference type="ARBA" id="ARBA00023125"/>
    </source>
</evidence>